<keyword evidence="3 10" id="KW-1003">Cell membrane</keyword>
<comment type="similarity">
    <text evidence="2 10">Belongs to the ExbB/TolQ family.</text>
</comment>
<evidence type="ECO:0000256" key="9">
    <source>
        <dbReference type="ARBA" id="ARBA00023306"/>
    </source>
</evidence>
<evidence type="ECO:0000256" key="1">
    <source>
        <dbReference type="ARBA" id="ARBA00004651"/>
    </source>
</evidence>
<evidence type="ECO:0000259" key="11">
    <source>
        <dbReference type="Pfam" id="PF01618"/>
    </source>
</evidence>
<evidence type="ECO:0000313" key="12">
    <source>
        <dbReference type="EMBL" id="QOL20379.1"/>
    </source>
</evidence>
<dbReference type="PANTHER" id="PTHR30625:SF3">
    <property type="entry name" value="TOL-PAL SYSTEM PROTEIN TOLQ"/>
    <property type="match status" value="1"/>
</dbReference>
<dbReference type="InterPro" id="IPR050790">
    <property type="entry name" value="ExbB/TolQ_transport"/>
</dbReference>
<evidence type="ECO:0000256" key="8">
    <source>
        <dbReference type="ARBA" id="ARBA00023136"/>
    </source>
</evidence>
<dbReference type="NCBIfam" id="TIGR02796">
    <property type="entry name" value="tolQ"/>
    <property type="match status" value="1"/>
</dbReference>
<comment type="subcellular location">
    <subcellularLocation>
        <location evidence="10">Cell inner membrane</location>
        <topology evidence="10">Multi-pass membrane protein</topology>
    </subcellularLocation>
    <subcellularLocation>
        <location evidence="1">Cell membrane</location>
        <topology evidence="1">Multi-pass membrane protein</topology>
    </subcellularLocation>
</comment>
<dbReference type="AlphaFoldDB" id="A0A7L9RV44"/>
<keyword evidence="7 10" id="KW-1133">Transmembrane helix</keyword>
<keyword evidence="6 10" id="KW-0812">Transmembrane</keyword>
<gene>
    <name evidence="12" type="primary">exbB</name>
    <name evidence="10" type="synonym">tolQ</name>
    <name evidence="12" type="ORF">CPBP_01171</name>
</gene>
<dbReference type="PANTHER" id="PTHR30625">
    <property type="entry name" value="PROTEIN TOLQ"/>
    <property type="match status" value="1"/>
</dbReference>
<dbReference type="KEGG" id="pbal:CPBP_01171"/>
<evidence type="ECO:0000256" key="7">
    <source>
        <dbReference type="ARBA" id="ARBA00022989"/>
    </source>
</evidence>
<proteinExistence type="inferred from homology"/>
<evidence type="ECO:0000256" key="6">
    <source>
        <dbReference type="ARBA" id="ARBA00022692"/>
    </source>
</evidence>
<protein>
    <recommendedName>
        <fullName evidence="10">Tol-Pal system protein TolQ</fullName>
    </recommendedName>
</protein>
<keyword evidence="5 10" id="KW-0132">Cell division</keyword>
<feature type="transmembrane region" description="Helical" evidence="10">
    <location>
        <begin position="169"/>
        <end position="191"/>
    </location>
</feature>
<accession>A0A7L9RV44</accession>
<dbReference type="Pfam" id="PF01618">
    <property type="entry name" value="MotA_ExbB"/>
    <property type="match status" value="1"/>
</dbReference>
<feature type="domain" description="MotA/TolQ/ExbB proton channel" evidence="11">
    <location>
        <begin position="79"/>
        <end position="205"/>
    </location>
</feature>
<dbReference type="GO" id="GO:0017038">
    <property type="term" value="P:protein import"/>
    <property type="evidence" value="ECO:0007669"/>
    <property type="project" value="TreeGrafter"/>
</dbReference>
<dbReference type="InterPro" id="IPR014163">
    <property type="entry name" value="Tol-Pal_TolQ"/>
</dbReference>
<dbReference type="EMBL" id="CP054719">
    <property type="protein sequence ID" value="QOL20379.1"/>
    <property type="molecule type" value="Genomic_DNA"/>
</dbReference>
<evidence type="ECO:0000256" key="3">
    <source>
        <dbReference type="ARBA" id="ARBA00022475"/>
    </source>
</evidence>
<sequence>MQENAIDFSLTSLFLQADFMVQFVMLMLIGASIWSWAIMFERYMYFKRTHHTMRAFESIFWSGESLESLYNRFNNRSRDPMAAVFCAGVVEWEKSQKTDPKRLMERLDQVMNNALTKEIEPLEGRIGSLATIGSISPFVGLFGTVWGIVNSFRSIGAQKTTSLAVVAPHISEALFATALGLLAAIPAVMAYNRFSGDINKITRNTEIFMNDFLVLLSRKLDGR</sequence>
<dbReference type="GO" id="GO:0005886">
    <property type="term" value="C:plasma membrane"/>
    <property type="evidence" value="ECO:0007669"/>
    <property type="project" value="UniProtKB-SubCell"/>
</dbReference>
<keyword evidence="8 10" id="KW-0472">Membrane</keyword>
<evidence type="ECO:0000313" key="13">
    <source>
        <dbReference type="Proteomes" id="UP000594001"/>
    </source>
</evidence>
<dbReference type="InterPro" id="IPR002898">
    <property type="entry name" value="MotA_ExbB_proton_chnl"/>
</dbReference>
<comment type="subunit">
    <text evidence="10">The Tol-Pal system is composed of five core proteins: the inner membrane proteins TolA, TolQ and TolR, the periplasmic protein TolB and the outer membrane protein Pal. They form a network linking the inner and outer membranes and the peptidoglycan layer.</text>
</comment>
<evidence type="ECO:0000256" key="5">
    <source>
        <dbReference type="ARBA" id="ARBA00022618"/>
    </source>
</evidence>
<organism evidence="12 13">
    <name type="scientific">Candidatus Bodocaedibacter vickermanii</name>
    <dbReference type="NCBI Taxonomy" id="2741701"/>
    <lineage>
        <taxon>Bacteria</taxon>
        <taxon>Pseudomonadati</taxon>
        <taxon>Pseudomonadota</taxon>
        <taxon>Alphaproteobacteria</taxon>
        <taxon>Holosporales</taxon>
        <taxon>Candidatus Paracaedibacteraceae</taxon>
        <taxon>Candidatus Bodocaedibacter</taxon>
    </lineage>
</organism>
<feature type="transmembrane region" description="Helical" evidence="10">
    <location>
        <begin position="20"/>
        <end position="40"/>
    </location>
</feature>
<dbReference type="GO" id="GO:0043213">
    <property type="term" value="P:bacteriocin transport"/>
    <property type="evidence" value="ECO:0007669"/>
    <property type="project" value="InterPro"/>
</dbReference>
<keyword evidence="4 10" id="KW-0997">Cell inner membrane</keyword>
<dbReference type="HAMAP" id="MF_02202">
    <property type="entry name" value="TolQ"/>
    <property type="match status" value="1"/>
</dbReference>
<evidence type="ECO:0000256" key="10">
    <source>
        <dbReference type="HAMAP-Rule" id="MF_02202"/>
    </source>
</evidence>
<evidence type="ECO:0000256" key="4">
    <source>
        <dbReference type="ARBA" id="ARBA00022519"/>
    </source>
</evidence>
<feature type="transmembrane region" description="Helical" evidence="10">
    <location>
        <begin position="126"/>
        <end position="149"/>
    </location>
</feature>
<name>A0A7L9RV44_9PROT</name>
<keyword evidence="9 10" id="KW-0131">Cell cycle</keyword>
<keyword evidence="13" id="KW-1185">Reference proteome</keyword>
<reference evidence="12 13" key="1">
    <citation type="submission" date="2020-06" db="EMBL/GenBank/DDBJ databases">
        <title>The endosymbiont of the kinetoplastid Bodo saltans is a Paracaedibacter-like alpha-proteobacterium possessing a putative toxin-antitoxin system.</title>
        <authorList>
            <person name="Midha S."/>
            <person name="Rigden D.J."/>
            <person name="Siozios S."/>
            <person name="Hurst G.D.D."/>
            <person name="Jackson A.P."/>
        </authorList>
    </citation>
    <scope>NUCLEOTIDE SEQUENCE [LARGE SCALE GENOMIC DNA]</scope>
    <source>
        <strain evidence="12">Lake Konstanz</strain>
    </source>
</reference>
<dbReference type="RefSeq" id="WP_350331928.1">
    <property type="nucleotide sequence ID" value="NZ_CP054719.1"/>
</dbReference>
<dbReference type="Proteomes" id="UP000594001">
    <property type="component" value="Chromosome"/>
</dbReference>
<evidence type="ECO:0000256" key="2">
    <source>
        <dbReference type="ARBA" id="ARBA00010442"/>
    </source>
</evidence>
<comment type="function">
    <text evidence="10">Part of the Tol-Pal system, which plays a role in outer membrane invagination during cell division and is important for maintaining outer membrane integrity.</text>
</comment>
<dbReference type="GO" id="GO:0051301">
    <property type="term" value="P:cell division"/>
    <property type="evidence" value="ECO:0007669"/>
    <property type="project" value="UniProtKB-UniRule"/>
</dbReference>